<keyword evidence="7" id="KW-0496">Mitochondrion</keyword>
<dbReference type="RefSeq" id="XP_009265240.1">
    <property type="nucleotide sequence ID" value="XM_009266965.1"/>
</dbReference>
<evidence type="ECO:0000256" key="9">
    <source>
        <dbReference type="ARBA" id="ARBA00038030"/>
    </source>
</evidence>
<keyword evidence="5" id="KW-0802">TPR repeat</keyword>
<accession>I6ZKD8</accession>
<evidence type="ECO:0000256" key="4">
    <source>
        <dbReference type="ARBA" id="ARBA00022787"/>
    </source>
</evidence>
<dbReference type="VEuPathDB" id="MicrosporidiaDB:EROM_091270"/>
<keyword evidence="6" id="KW-1133">Transmembrane helix</keyword>
<name>I6ZKD8_ENCRO</name>
<evidence type="ECO:0000256" key="1">
    <source>
        <dbReference type="ARBA" id="ARBA00004572"/>
    </source>
</evidence>
<evidence type="ECO:0000256" key="3">
    <source>
        <dbReference type="ARBA" id="ARBA00022737"/>
    </source>
</evidence>
<dbReference type="GO" id="GO:0030150">
    <property type="term" value="P:protein import into mitochondrial matrix"/>
    <property type="evidence" value="ECO:0007669"/>
    <property type="project" value="TreeGrafter"/>
</dbReference>
<gene>
    <name evidence="10" type="ordered locus">EROM_091270</name>
</gene>
<evidence type="ECO:0000256" key="5">
    <source>
        <dbReference type="ARBA" id="ARBA00022803"/>
    </source>
</evidence>
<evidence type="ECO:0000256" key="6">
    <source>
        <dbReference type="ARBA" id="ARBA00022989"/>
    </source>
</evidence>
<evidence type="ECO:0000256" key="2">
    <source>
        <dbReference type="ARBA" id="ARBA00022692"/>
    </source>
</evidence>
<sequence length="477" mass="55197">MVGRKTSAFLAIAIVSGAVLVCQGVRTWRRNRRERNIREYMERGLLLLKEKVYGEAALSYLKCLSLMEEEDGRLVSVYNNLAICLAKVRAYKEAALYAERSLKINILDNEKALRLRYECHKALDMRRETLCDAFLCGLVTKDEKYRKLAQEILKLEAEGEAKKMAGVKEASPSSISYENFFGTFPDLFGNESFVNDELVRLVRSGKYDEAFEKAEKRDDSISKFVAAGVIHVRGKDLSSISLLEHEKMIFSICLREYLKSLHGHTPMDIEDFVLKNSKSVSVLFYASKIHLNLKNHELYEKFIDMAMECEEHDFLYVDRIIYEVGHGRNERAQEFLNKALESHPLSIHVLSIACEYYLRCKDMTRLETTMSNFEKYYHEDPRFLLFKGIVAQARNEVSDAERYFRLAIEADSKFFKPYVYLGGILLGRNDKSCREVYEEALKCAASYDELFLVEQALILIDVQEKIIRIYPDVLKAF</sequence>
<keyword evidence="3" id="KW-0677">Repeat</keyword>
<dbReference type="HOGENOM" id="CLU_573664_0_0_1"/>
<comment type="subcellular location">
    <subcellularLocation>
        <location evidence="1">Mitochondrion outer membrane</location>
        <topology evidence="1">Single-pass membrane protein</topology>
    </subcellularLocation>
</comment>
<reference evidence="10" key="1">
    <citation type="journal article" date="2012" name="Proc. Natl. Acad. Sci. U.S.A.">
        <title>Gain and loss of multiple functionally related, horizontally transferred genes in the reduced genomes of two microsporidian parasites.</title>
        <authorList>
            <person name="Pombert J.-F."/>
            <person name="Selman M."/>
            <person name="Burki F."/>
            <person name="Bardell F.T."/>
            <person name="Farinelli L."/>
            <person name="Solter L.F."/>
            <person name="Whitman D.W."/>
            <person name="Weiss L.M."/>
            <person name="Corradi N."/>
            <person name="Keeling P.J."/>
        </authorList>
    </citation>
    <scope>NUCLEOTIDE SEQUENCE [LARGE SCALE GENOMIC DNA]</scope>
    <source>
        <strain evidence="10">SJ-2008</strain>
    </source>
</reference>
<dbReference type="GO" id="GO:0005741">
    <property type="term" value="C:mitochondrial outer membrane"/>
    <property type="evidence" value="ECO:0007669"/>
    <property type="project" value="UniProtKB-SubCell"/>
</dbReference>
<proteinExistence type="inferred from homology"/>
<protein>
    <submittedName>
        <fullName evidence="10">Putative mitochondrial translocase</fullName>
    </submittedName>
</protein>
<keyword evidence="2" id="KW-0812">Transmembrane</keyword>
<dbReference type="SUPFAM" id="SSF48452">
    <property type="entry name" value="TPR-like"/>
    <property type="match status" value="1"/>
</dbReference>
<dbReference type="PANTHER" id="PTHR46208">
    <property type="entry name" value="MITOCHONDRIAL IMPORT RECEPTOR SUBUNIT TOM70"/>
    <property type="match status" value="1"/>
</dbReference>
<dbReference type="GeneID" id="20564351"/>
<keyword evidence="4" id="KW-1000">Mitochondrion outer membrane</keyword>
<dbReference type="SMART" id="SM00028">
    <property type="entry name" value="TPR"/>
    <property type="match status" value="3"/>
</dbReference>
<evidence type="ECO:0000256" key="7">
    <source>
        <dbReference type="ARBA" id="ARBA00023128"/>
    </source>
</evidence>
<comment type="similarity">
    <text evidence="9">Belongs to the Tom70 family.</text>
</comment>
<evidence type="ECO:0000313" key="11">
    <source>
        <dbReference type="Proteomes" id="UP000010094"/>
    </source>
</evidence>
<dbReference type="GO" id="GO:0030943">
    <property type="term" value="F:mitochondrion targeting sequence binding"/>
    <property type="evidence" value="ECO:0007669"/>
    <property type="project" value="TreeGrafter"/>
</dbReference>
<dbReference type="PANTHER" id="PTHR46208:SF1">
    <property type="entry name" value="MITOCHONDRIAL IMPORT RECEPTOR SUBUNIT TOM70"/>
    <property type="match status" value="1"/>
</dbReference>
<evidence type="ECO:0000256" key="8">
    <source>
        <dbReference type="ARBA" id="ARBA00023136"/>
    </source>
</evidence>
<dbReference type="Gene3D" id="1.25.40.10">
    <property type="entry name" value="Tetratricopeptide repeat domain"/>
    <property type="match status" value="2"/>
</dbReference>
<dbReference type="EMBL" id="CP003527">
    <property type="protein sequence ID" value="AFN83743.1"/>
    <property type="molecule type" value="Genomic_DNA"/>
</dbReference>
<dbReference type="InterPro" id="IPR019734">
    <property type="entry name" value="TPR_rpt"/>
</dbReference>
<keyword evidence="11" id="KW-1185">Reference proteome</keyword>
<dbReference type="KEGG" id="ero:EROM_091270"/>
<dbReference type="InterPro" id="IPR011990">
    <property type="entry name" value="TPR-like_helical_dom_sf"/>
</dbReference>
<organism evidence="10 11">
    <name type="scientific">Encephalitozoon romaleae (strain SJ-2008)</name>
    <name type="common">Microsporidian parasite</name>
    <dbReference type="NCBI Taxonomy" id="1178016"/>
    <lineage>
        <taxon>Eukaryota</taxon>
        <taxon>Fungi</taxon>
        <taxon>Fungi incertae sedis</taxon>
        <taxon>Microsporidia</taxon>
        <taxon>Unikaryonidae</taxon>
        <taxon>Encephalitozoon</taxon>
    </lineage>
</organism>
<dbReference type="GO" id="GO:0045039">
    <property type="term" value="P:protein insertion into mitochondrial inner membrane"/>
    <property type="evidence" value="ECO:0007669"/>
    <property type="project" value="TreeGrafter"/>
</dbReference>
<dbReference type="GO" id="GO:0008320">
    <property type="term" value="F:protein transmembrane transporter activity"/>
    <property type="evidence" value="ECO:0007669"/>
    <property type="project" value="TreeGrafter"/>
</dbReference>
<evidence type="ECO:0000313" key="10">
    <source>
        <dbReference type="EMBL" id="AFN83743.1"/>
    </source>
</evidence>
<dbReference type="Proteomes" id="UP000010094">
    <property type="component" value="Chromosome IXb"/>
</dbReference>
<dbReference type="AlphaFoldDB" id="I6ZKD8"/>
<keyword evidence="8" id="KW-0472">Membrane</keyword>
<dbReference type="OrthoDB" id="10250354at2759"/>